<reference evidence="2 3" key="1">
    <citation type="journal article" date="2012" name="J. Bacteriol.">
        <title>Genome of Bacillus macauensis ZFHKF-1, a Long-Chain-Forming Bacterium.</title>
        <authorList>
            <person name="Cai L."/>
            <person name="Zhang T."/>
        </authorList>
    </citation>
    <scope>NUCLEOTIDE SEQUENCE [LARGE SCALE GENOMIC DNA]</scope>
    <source>
        <strain evidence="2 3">ZFHKF-1</strain>
    </source>
</reference>
<dbReference type="Proteomes" id="UP000004080">
    <property type="component" value="Unassembled WGS sequence"/>
</dbReference>
<proteinExistence type="predicted"/>
<dbReference type="STRING" id="1196324.A374_07131"/>
<feature type="transmembrane region" description="Helical" evidence="1">
    <location>
        <begin position="225"/>
        <end position="241"/>
    </location>
</feature>
<sequence length="277" mass="32874">MIPLLRNFADQLIEENTQARSLAFATNILKNDPHLPDGYIARFLYHYHFNETSEGNYWKEEAIAHGLLKDEELVHFVIEYLNQPENALFLYPKLNLMQQAFESDPTNPEYAKYEAAIYLKKAQKAFQKFRFKQARADWAEAYAINSLDHSLYWGQSHIYPTKHVYLAFLQIFYILFMRVLQVVVKVPINRFIYTNHTGTFVIRAYLIFPIFSLYCLFYWFGLNTFFILIGIVLLIIFTVKYQRAVTRSITLPLRYMYSQPLPKDPTDKVPSWDFKKK</sequence>
<accession>I8AKI5</accession>
<gene>
    <name evidence="2" type="ORF">A374_07131</name>
</gene>
<organism evidence="2 3">
    <name type="scientific">Fictibacillus macauensis ZFHKF-1</name>
    <dbReference type="NCBI Taxonomy" id="1196324"/>
    <lineage>
        <taxon>Bacteria</taxon>
        <taxon>Bacillati</taxon>
        <taxon>Bacillota</taxon>
        <taxon>Bacilli</taxon>
        <taxon>Bacillales</taxon>
        <taxon>Fictibacillaceae</taxon>
        <taxon>Fictibacillus</taxon>
    </lineage>
</organism>
<dbReference type="PATRIC" id="fig|1196324.3.peg.1460"/>
<feature type="transmembrane region" description="Helical" evidence="1">
    <location>
        <begin position="164"/>
        <end position="188"/>
    </location>
</feature>
<dbReference type="InterPro" id="IPR011990">
    <property type="entry name" value="TPR-like_helical_dom_sf"/>
</dbReference>
<keyword evidence="1" id="KW-0812">Transmembrane</keyword>
<comment type="caution">
    <text evidence="2">The sequence shown here is derived from an EMBL/GenBank/DDBJ whole genome shotgun (WGS) entry which is preliminary data.</text>
</comment>
<evidence type="ECO:0000313" key="2">
    <source>
        <dbReference type="EMBL" id="EIT86074.1"/>
    </source>
</evidence>
<feature type="transmembrane region" description="Helical" evidence="1">
    <location>
        <begin position="200"/>
        <end position="219"/>
    </location>
</feature>
<name>I8AKI5_9BACL</name>
<evidence type="ECO:0000256" key="1">
    <source>
        <dbReference type="SAM" id="Phobius"/>
    </source>
</evidence>
<dbReference type="SUPFAM" id="SSF48452">
    <property type="entry name" value="TPR-like"/>
    <property type="match status" value="1"/>
</dbReference>
<dbReference type="AlphaFoldDB" id="I8AKI5"/>
<dbReference type="RefSeq" id="WP_007201523.1">
    <property type="nucleotide sequence ID" value="NZ_AKKV01000023.1"/>
</dbReference>
<evidence type="ECO:0000313" key="3">
    <source>
        <dbReference type="Proteomes" id="UP000004080"/>
    </source>
</evidence>
<dbReference type="EMBL" id="AKKV01000023">
    <property type="protein sequence ID" value="EIT86074.1"/>
    <property type="molecule type" value="Genomic_DNA"/>
</dbReference>
<keyword evidence="3" id="KW-1185">Reference proteome</keyword>
<protein>
    <submittedName>
        <fullName evidence="2">Uncharacterized protein</fullName>
    </submittedName>
</protein>
<keyword evidence="1" id="KW-0472">Membrane</keyword>
<keyword evidence="1" id="KW-1133">Transmembrane helix</keyword>